<gene>
    <name evidence="8" type="ORF">GCM10023208_23680</name>
</gene>
<dbReference type="InterPro" id="IPR013762">
    <property type="entry name" value="Integrase-like_cat_sf"/>
</dbReference>
<dbReference type="InterPro" id="IPR025166">
    <property type="entry name" value="Integrase_DNA_bind_dom"/>
</dbReference>
<evidence type="ECO:0000256" key="4">
    <source>
        <dbReference type="ARBA" id="ARBA00023172"/>
    </source>
</evidence>
<evidence type="ECO:0000256" key="1">
    <source>
        <dbReference type="ARBA" id="ARBA00008857"/>
    </source>
</evidence>
<dbReference type="Proteomes" id="UP001500518">
    <property type="component" value="Unassembled WGS sequence"/>
</dbReference>
<evidence type="ECO:0000256" key="2">
    <source>
        <dbReference type="ARBA" id="ARBA00022908"/>
    </source>
</evidence>
<dbReference type="PANTHER" id="PTHR30629:SF2">
    <property type="entry name" value="PROPHAGE INTEGRASE INTS-RELATED"/>
    <property type="match status" value="1"/>
</dbReference>
<reference evidence="9" key="1">
    <citation type="journal article" date="2019" name="Int. J. Syst. Evol. Microbiol.">
        <title>The Global Catalogue of Microorganisms (GCM) 10K type strain sequencing project: providing services to taxonomists for standard genome sequencing and annotation.</title>
        <authorList>
            <consortium name="The Broad Institute Genomics Platform"/>
            <consortium name="The Broad Institute Genome Sequencing Center for Infectious Disease"/>
            <person name="Wu L."/>
            <person name="Ma J."/>
        </authorList>
    </citation>
    <scope>NUCLEOTIDE SEQUENCE [LARGE SCALE GENOMIC DNA]</scope>
    <source>
        <strain evidence="9">JCM 18014</strain>
    </source>
</reference>
<dbReference type="InterPro" id="IPR010998">
    <property type="entry name" value="Integrase_recombinase_N"/>
</dbReference>
<feature type="domain" description="Tyr recombinase" evidence="6">
    <location>
        <begin position="220"/>
        <end position="422"/>
    </location>
</feature>
<dbReference type="PROSITE" id="PS51900">
    <property type="entry name" value="CB"/>
    <property type="match status" value="1"/>
</dbReference>
<proteinExistence type="inferred from homology"/>
<keyword evidence="3 5" id="KW-0238">DNA-binding</keyword>
<dbReference type="Pfam" id="PF22022">
    <property type="entry name" value="Phage_int_M"/>
    <property type="match status" value="1"/>
</dbReference>
<dbReference type="PANTHER" id="PTHR30629">
    <property type="entry name" value="PROPHAGE INTEGRASE"/>
    <property type="match status" value="1"/>
</dbReference>
<evidence type="ECO:0000259" key="7">
    <source>
        <dbReference type="PROSITE" id="PS51900"/>
    </source>
</evidence>
<dbReference type="InterPro" id="IPR002104">
    <property type="entry name" value="Integrase_catalytic"/>
</dbReference>
<dbReference type="RefSeq" id="WP_346033269.1">
    <property type="nucleotide sequence ID" value="NZ_BAABHV010000017.1"/>
</dbReference>
<comment type="caution">
    <text evidence="8">The sequence shown here is derived from an EMBL/GenBank/DDBJ whole genome shotgun (WGS) entry which is preliminary data.</text>
</comment>
<evidence type="ECO:0000256" key="3">
    <source>
        <dbReference type="ARBA" id="ARBA00023125"/>
    </source>
</evidence>
<evidence type="ECO:0000256" key="5">
    <source>
        <dbReference type="PROSITE-ProRule" id="PRU01248"/>
    </source>
</evidence>
<dbReference type="Gene3D" id="3.30.160.390">
    <property type="entry name" value="Integrase, DNA-binding domain"/>
    <property type="match status" value="1"/>
</dbReference>
<keyword evidence="2" id="KW-0229">DNA integration</keyword>
<dbReference type="Gene3D" id="1.10.150.130">
    <property type="match status" value="1"/>
</dbReference>
<evidence type="ECO:0000259" key="6">
    <source>
        <dbReference type="PROSITE" id="PS51898"/>
    </source>
</evidence>
<dbReference type="SUPFAM" id="SSF56349">
    <property type="entry name" value="DNA breaking-rejoining enzymes"/>
    <property type="match status" value="1"/>
</dbReference>
<dbReference type="Pfam" id="PF00589">
    <property type="entry name" value="Phage_integrase"/>
    <property type="match status" value="1"/>
</dbReference>
<dbReference type="EMBL" id="BAABHV010000017">
    <property type="protein sequence ID" value="GAA5057806.1"/>
    <property type="molecule type" value="Genomic_DNA"/>
</dbReference>
<dbReference type="InterPro" id="IPR038488">
    <property type="entry name" value="Integrase_DNA-bd_sf"/>
</dbReference>
<keyword evidence="4" id="KW-0233">DNA recombination</keyword>
<keyword evidence="9" id="KW-1185">Reference proteome</keyword>
<dbReference type="Gene3D" id="1.10.443.10">
    <property type="entry name" value="Intergrase catalytic core"/>
    <property type="match status" value="1"/>
</dbReference>
<dbReference type="CDD" id="cd00801">
    <property type="entry name" value="INT_P4_C"/>
    <property type="match status" value="1"/>
</dbReference>
<name>A0ABP9KJS5_9SPHN</name>
<sequence length="457" mass="51065">MASKKTSVRKVTKTAVNEAQARDRQWILWDTEVKGFGLLVLPSGTKSFIYQYRLGGRGTKLRRYTIGRYGTWTPDGARDQAKRLAEQVGRGVDPIDAKRDKLAADAAAEEERHRAREMTFAKYAERWLSSGLKPGTRERTRENYEATLANHVTPSLGDKPLSEIERRDLVKVLDAVPFDQPAVRRITFAVMRMLFKWAAGRGDIDANPLEGIKAPSPANSRKRVLNDRELSLALRAAAGMEKPFGPFFDLIFATGQRRNEVAGLDWKELDRDNAEWILPAERSKNGQPHFIPLNAKAMAVLDALAGCLGDKKRNWPRKGLLFTTTGKRPISGFSRGKSRLDAAMLKIARTDAQSAGDDPEDVEIEPWRLHDARRTVATNFQKLGIRFEVTEAVLNHVSGASRSGIAEVYQQYDWRDEKKAALQAWSDHCDRILQGATDSDNVIPLRAANNSSGNSAQ</sequence>
<dbReference type="InterPro" id="IPR044068">
    <property type="entry name" value="CB"/>
</dbReference>
<protein>
    <submittedName>
        <fullName evidence="8">Site-specific integrase</fullName>
    </submittedName>
</protein>
<accession>A0ABP9KJS5</accession>
<evidence type="ECO:0000313" key="9">
    <source>
        <dbReference type="Proteomes" id="UP001500518"/>
    </source>
</evidence>
<evidence type="ECO:0000313" key="8">
    <source>
        <dbReference type="EMBL" id="GAA5057806.1"/>
    </source>
</evidence>
<comment type="similarity">
    <text evidence="1">Belongs to the 'phage' integrase family.</text>
</comment>
<dbReference type="InterPro" id="IPR053876">
    <property type="entry name" value="Phage_int_M"/>
</dbReference>
<organism evidence="8 9">
    <name type="scientific">Erythrobacter westpacificensis</name>
    <dbReference type="NCBI Taxonomy" id="1055231"/>
    <lineage>
        <taxon>Bacteria</taxon>
        <taxon>Pseudomonadati</taxon>
        <taxon>Pseudomonadota</taxon>
        <taxon>Alphaproteobacteria</taxon>
        <taxon>Sphingomonadales</taxon>
        <taxon>Erythrobacteraceae</taxon>
        <taxon>Erythrobacter/Porphyrobacter group</taxon>
        <taxon>Erythrobacter</taxon>
    </lineage>
</organism>
<dbReference type="PROSITE" id="PS51898">
    <property type="entry name" value="TYR_RECOMBINASE"/>
    <property type="match status" value="1"/>
</dbReference>
<dbReference type="InterPro" id="IPR050808">
    <property type="entry name" value="Phage_Integrase"/>
</dbReference>
<feature type="domain" description="Core-binding (CB)" evidence="7">
    <location>
        <begin position="118"/>
        <end position="199"/>
    </location>
</feature>
<dbReference type="Pfam" id="PF13356">
    <property type="entry name" value="Arm-DNA-bind_3"/>
    <property type="match status" value="1"/>
</dbReference>
<dbReference type="InterPro" id="IPR011010">
    <property type="entry name" value="DNA_brk_join_enz"/>
</dbReference>